<reference evidence="1" key="1">
    <citation type="journal article" date="2020" name="Nature">
        <title>Giant virus diversity and host interactions through global metagenomics.</title>
        <authorList>
            <person name="Schulz F."/>
            <person name="Roux S."/>
            <person name="Paez-Espino D."/>
            <person name="Jungbluth S."/>
            <person name="Walsh D.A."/>
            <person name="Denef V.J."/>
            <person name="McMahon K.D."/>
            <person name="Konstantinidis K.T."/>
            <person name="Eloe-Fadrosh E.A."/>
            <person name="Kyrpides N.C."/>
            <person name="Woyke T."/>
        </authorList>
    </citation>
    <scope>NUCLEOTIDE SEQUENCE</scope>
    <source>
        <strain evidence="1">GVMAG-S-1016713-123</strain>
    </source>
</reference>
<organism evidence="1">
    <name type="scientific">viral metagenome</name>
    <dbReference type="NCBI Taxonomy" id="1070528"/>
    <lineage>
        <taxon>unclassified sequences</taxon>
        <taxon>metagenomes</taxon>
        <taxon>organismal metagenomes</taxon>
    </lineage>
</organism>
<sequence>MVFGSNGRTLEQLLTQARTITYIEPQKEYSQWTEDEINMKSIYISLQTREQIDSMLYLCKYFPPIKILLKAQLKVFITQHGV</sequence>
<protein>
    <submittedName>
        <fullName evidence="1">Uncharacterized protein</fullName>
    </submittedName>
</protein>
<proteinExistence type="predicted"/>
<dbReference type="AlphaFoldDB" id="A0A6C0LU34"/>
<name>A0A6C0LU34_9ZZZZ</name>
<accession>A0A6C0LU34</accession>
<evidence type="ECO:0000313" key="1">
    <source>
        <dbReference type="EMBL" id="QHU34279.1"/>
    </source>
</evidence>
<dbReference type="EMBL" id="MN740568">
    <property type="protein sequence ID" value="QHU34279.1"/>
    <property type="molecule type" value="Genomic_DNA"/>
</dbReference>